<dbReference type="SUPFAM" id="SSF50494">
    <property type="entry name" value="Trypsin-like serine proteases"/>
    <property type="match status" value="1"/>
</dbReference>
<organism evidence="6 7">
    <name type="scientific">Diatraea saccharalis</name>
    <name type="common">sugarcane borer</name>
    <dbReference type="NCBI Taxonomy" id="40085"/>
    <lineage>
        <taxon>Eukaryota</taxon>
        <taxon>Metazoa</taxon>
        <taxon>Ecdysozoa</taxon>
        <taxon>Arthropoda</taxon>
        <taxon>Hexapoda</taxon>
        <taxon>Insecta</taxon>
        <taxon>Pterygota</taxon>
        <taxon>Neoptera</taxon>
        <taxon>Endopterygota</taxon>
        <taxon>Lepidoptera</taxon>
        <taxon>Glossata</taxon>
        <taxon>Ditrysia</taxon>
        <taxon>Pyraloidea</taxon>
        <taxon>Crambidae</taxon>
        <taxon>Crambinae</taxon>
        <taxon>Diatraea</taxon>
    </lineage>
</organism>
<gene>
    <name evidence="6" type="ORF">DIATSA_LOCUS9882</name>
</gene>
<protein>
    <recommendedName>
        <fullName evidence="5">Peptidase S1 domain-containing protein</fullName>
    </recommendedName>
</protein>
<keyword evidence="2" id="KW-1015">Disulfide bond</keyword>
<dbReference type="InterPro" id="IPR051487">
    <property type="entry name" value="Ser/Thr_Proteases_Immune/Dev"/>
</dbReference>
<dbReference type="PROSITE" id="PS00134">
    <property type="entry name" value="TRYPSIN_HIS"/>
    <property type="match status" value="1"/>
</dbReference>
<feature type="domain" description="Peptidase S1" evidence="5">
    <location>
        <begin position="1"/>
        <end position="245"/>
    </location>
</feature>
<dbReference type="GO" id="GO:0004252">
    <property type="term" value="F:serine-type endopeptidase activity"/>
    <property type="evidence" value="ECO:0007669"/>
    <property type="project" value="InterPro"/>
</dbReference>
<evidence type="ECO:0000313" key="6">
    <source>
        <dbReference type="EMBL" id="CAG9792338.1"/>
    </source>
</evidence>
<evidence type="ECO:0000256" key="3">
    <source>
        <dbReference type="ARBA" id="ARBA00023180"/>
    </source>
</evidence>
<dbReference type="Pfam" id="PF00089">
    <property type="entry name" value="Trypsin"/>
    <property type="match status" value="1"/>
</dbReference>
<dbReference type="PROSITE" id="PS50240">
    <property type="entry name" value="TRYPSIN_DOM"/>
    <property type="match status" value="1"/>
</dbReference>
<name>A0A9N9R9G3_9NEOP</name>
<dbReference type="InterPro" id="IPR001314">
    <property type="entry name" value="Peptidase_S1A"/>
</dbReference>
<reference evidence="6" key="2">
    <citation type="submission" date="2022-10" db="EMBL/GenBank/DDBJ databases">
        <authorList>
            <consortium name="ENA_rothamsted_submissions"/>
            <consortium name="culmorum"/>
            <person name="King R."/>
        </authorList>
    </citation>
    <scope>NUCLEOTIDE SEQUENCE</scope>
</reference>
<evidence type="ECO:0000256" key="1">
    <source>
        <dbReference type="ARBA" id="ARBA00022729"/>
    </source>
</evidence>
<dbReference type="PRINTS" id="PR00722">
    <property type="entry name" value="CHYMOTRYPSIN"/>
</dbReference>
<dbReference type="AlphaFoldDB" id="A0A9N9R9G3"/>
<dbReference type="InterPro" id="IPR009003">
    <property type="entry name" value="Peptidase_S1_PA"/>
</dbReference>
<dbReference type="Proteomes" id="UP001153714">
    <property type="component" value="Chromosome 4"/>
</dbReference>
<dbReference type="OrthoDB" id="9981647at2759"/>
<dbReference type="Gene3D" id="2.40.10.10">
    <property type="entry name" value="Trypsin-like serine proteases"/>
    <property type="match status" value="2"/>
</dbReference>
<accession>A0A9N9R9G3</accession>
<dbReference type="PANTHER" id="PTHR24256">
    <property type="entry name" value="TRYPTASE-RELATED"/>
    <property type="match status" value="1"/>
</dbReference>
<keyword evidence="7" id="KW-1185">Reference proteome</keyword>
<dbReference type="InterPro" id="IPR001254">
    <property type="entry name" value="Trypsin_dom"/>
</dbReference>
<reference evidence="6" key="1">
    <citation type="submission" date="2021-12" db="EMBL/GenBank/DDBJ databases">
        <authorList>
            <person name="King R."/>
        </authorList>
    </citation>
    <scope>NUCLEOTIDE SEQUENCE</scope>
</reference>
<keyword evidence="1" id="KW-0732">Signal</keyword>
<dbReference type="InterPro" id="IPR018114">
    <property type="entry name" value="TRYPSIN_HIS"/>
</dbReference>
<dbReference type="SMART" id="SM00020">
    <property type="entry name" value="Tryp_SPc"/>
    <property type="match status" value="1"/>
</dbReference>
<proteinExistence type="inferred from homology"/>
<dbReference type="InterPro" id="IPR043504">
    <property type="entry name" value="Peptidase_S1_PA_chymotrypsin"/>
</dbReference>
<keyword evidence="3" id="KW-0325">Glycoprotein</keyword>
<evidence type="ECO:0000313" key="7">
    <source>
        <dbReference type="Proteomes" id="UP001153714"/>
    </source>
</evidence>
<dbReference type="FunFam" id="2.40.10.10:FF:000028">
    <property type="entry name" value="Serine protease easter"/>
    <property type="match status" value="1"/>
</dbReference>
<dbReference type="EMBL" id="OU893335">
    <property type="protein sequence ID" value="CAG9792338.1"/>
    <property type="molecule type" value="Genomic_DNA"/>
</dbReference>
<evidence type="ECO:0000256" key="2">
    <source>
        <dbReference type="ARBA" id="ARBA00023157"/>
    </source>
</evidence>
<evidence type="ECO:0000259" key="5">
    <source>
        <dbReference type="PROSITE" id="PS50240"/>
    </source>
</evidence>
<comment type="similarity">
    <text evidence="4">Belongs to the peptidase S1 family. CLIP subfamily.</text>
</comment>
<evidence type="ECO:0000256" key="4">
    <source>
        <dbReference type="ARBA" id="ARBA00024195"/>
    </source>
</evidence>
<dbReference type="GO" id="GO:0006508">
    <property type="term" value="P:proteolysis"/>
    <property type="evidence" value="ECO:0007669"/>
    <property type="project" value="InterPro"/>
</dbReference>
<dbReference type="CDD" id="cd00190">
    <property type="entry name" value="Tryp_SPc"/>
    <property type="match status" value="1"/>
</dbReference>
<sequence>MALIEYQVNNKIKLLCGGSLISGKYVLTAAHCIAGSVLSQGTPIGVRLGEYDTTKELDCNEKDPFLGDLECAPKNATITIPVESIIPHPLYDPVTKKHDIGLIRLKDLAQYSDYVRPICLPSQDYMLKQPLVFNLFVGGWGIGSSTHQSMVKRDLLLPLVKQKDCQKYFNIPQQNITLSSGQLCAGGEIGKSSCRGDTGGTLMYRGRNFEALGVMSFGSLCEREDIPTVYTNVYEYLDWIYSAITP</sequence>